<dbReference type="Gene3D" id="3.30.310.10">
    <property type="entry name" value="TATA-Binding Protein"/>
    <property type="match status" value="2"/>
</dbReference>
<dbReference type="GO" id="GO:0005634">
    <property type="term" value="C:nucleus"/>
    <property type="evidence" value="ECO:0007669"/>
    <property type="project" value="UniProtKB-SubCell"/>
</dbReference>
<evidence type="ECO:0000313" key="7">
    <source>
        <dbReference type="Proteomes" id="UP000001357"/>
    </source>
</evidence>
<dbReference type="InterPro" id="IPR030491">
    <property type="entry name" value="TBP_CS"/>
</dbReference>
<evidence type="ECO:0008006" key="8">
    <source>
        <dbReference type="Google" id="ProtNLM"/>
    </source>
</evidence>
<dbReference type="RefSeq" id="XP_001743476.1">
    <property type="nucleotide sequence ID" value="XM_001743424.1"/>
</dbReference>
<dbReference type="eggNOG" id="KOG3302">
    <property type="taxonomic scope" value="Eukaryota"/>
</dbReference>
<evidence type="ECO:0000256" key="1">
    <source>
        <dbReference type="ARBA" id="ARBA00004123"/>
    </source>
</evidence>
<evidence type="ECO:0000256" key="5">
    <source>
        <dbReference type="ARBA" id="ARBA00023242"/>
    </source>
</evidence>
<name>A9UR58_MONBE</name>
<keyword evidence="5" id="KW-0539">Nucleus</keyword>
<dbReference type="PANTHER" id="PTHR10126">
    <property type="entry name" value="TATA-BOX BINDING PROTEIN"/>
    <property type="match status" value="1"/>
</dbReference>
<organism evidence="6 7">
    <name type="scientific">Monosiga brevicollis</name>
    <name type="common">Choanoflagellate</name>
    <dbReference type="NCBI Taxonomy" id="81824"/>
    <lineage>
        <taxon>Eukaryota</taxon>
        <taxon>Choanoflagellata</taxon>
        <taxon>Craspedida</taxon>
        <taxon>Salpingoecidae</taxon>
        <taxon>Monosiga</taxon>
    </lineage>
</organism>
<gene>
    <name evidence="6" type="ORF">MONBRDRAFT_31304</name>
</gene>
<protein>
    <recommendedName>
        <fullName evidence="8">TATA-box-binding protein</fullName>
    </recommendedName>
</protein>
<dbReference type="Pfam" id="PF00352">
    <property type="entry name" value="TBP"/>
    <property type="match status" value="2"/>
</dbReference>
<keyword evidence="3" id="KW-0238">DNA-binding</keyword>
<dbReference type="InterPro" id="IPR012295">
    <property type="entry name" value="TBP_dom_sf"/>
</dbReference>
<comment type="similarity">
    <text evidence="2">Belongs to the TBP family.</text>
</comment>
<dbReference type="KEGG" id="mbr:MONBRDRAFT_31304"/>
<dbReference type="GO" id="GO:0006352">
    <property type="term" value="P:DNA-templated transcription initiation"/>
    <property type="evidence" value="ECO:0000318"/>
    <property type="project" value="GO_Central"/>
</dbReference>
<dbReference type="EMBL" id="CH991544">
    <property type="protein sequence ID" value="EDQ92190.1"/>
    <property type="molecule type" value="Genomic_DNA"/>
</dbReference>
<dbReference type="FunFam" id="3.30.310.10:FF:000001">
    <property type="entry name" value="TATA-box-binding protein 2"/>
    <property type="match status" value="1"/>
</dbReference>
<dbReference type="InParanoid" id="A9UR58"/>
<dbReference type="FunCoup" id="A9UR58">
    <property type="interactions" value="1400"/>
</dbReference>
<evidence type="ECO:0000313" key="6">
    <source>
        <dbReference type="EMBL" id="EDQ92190.1"/>
    </source>
</evidence>
<keyword evidence="7" id="KW-1185">Reference proteome</keyword>
<dbReference type="GO" id="GO:0016251">
    <property type="term" value="F:RNA polymerase II general transcription initiation factor activity"/>
    <property type="evidence" value="ECO:0000318"/>
    <property type="project" value="GO_Central"/>
</dbReference>
<keyword evidence="4" id="KW-0804">Transcription</keyword>
<sequence>MATKPYCRNLVATVTFNCKLDLKHIANNARNAEYSPKRFSAVIMRIREPHTTALIFSSGKMICTGAKSEDDAWRATRKYAQIIKKLGYGELRHENFQIQNMVGSCDVRFPIRLEGLAANHQCFCTYEPEIFPGLVYRMVKPKVVLLIFVSGKVVVTGAKSRQTIHDAINAIYSILQQFRKP</sequence>
<dbReference type="SUPFAM" id="SSF55945">
    <property type="entry name" value="TATA-box binding protein-like"/>
    <property type="match status" value="2"/>
</dbReference>
<dbReference type="OMA" id="NCEYEPE"/>
<dbReference type="GO" id="GO:0003677">
    <property type="term" value="F:DNA binding"/>
    <property type="evidence" value="ECO:0007669"/>
    <property type="project" value="UniProtKB-KW"/>
</dbReference>
<dbReference type="PROSITE" id="PS00351">
    <property type="entry name" value="TFIID"/>
    <property type="match status" value="1"/>
</dbReference>
<dbReference type="Proteomes" id="UP000001357">
    <property type="component" value="Unassembled WGS sequence"/>
</dbReference>
<evidence type="ECO:0000256" key="3">
    <source>
        <dbReference type="ARBA" id="ARBA00023125"/>
    </source>
</evidence>
<dbReference type="AlphaFoldDB" id="A9UR58"/>
<dbReference type="CDD" id="cd04516">
    <property type="entry name" value="TBP_eukaryotes"/>
    <property type="match status" value="1"/>
</dbReference>
<evidence type="ECO:0000256" key="4">
    <source>
        <dbReference type="ARBA" id="ARBA00023163"/>
    </source>
</evidence>
<dbReference type="HAMAP" id="MF_00408">
    <property type="entry name" value="TATA_bind_prot_arch"/>
    <property type="match status" value="1"/>
</dbReference>
<dbReference type="PRINTS" id="PR00686">
    <property type="entry name" value="TIFACTORIID"/>
</dbReference>
<dbReference type="STRING" id="81824.A9UR58"/>
<dbReference type="GeneID" id="5888715"/>
<proteinExistence type="inferred from homology"/>
<accession>A9UR58</accession>
<dbReference type="InterPro" id="IPR000814">
    <property type="entry name" value="TBP"/>
</dbReference>
<reference evidence="6 7" key="1">
    <citation type="journal article" date="2008" name="Nature">
        <title>The genome of the choanoflagellate Monosiga brevicollis and the origin of metazoans.</title>
        <authorList>
            <consortium name="JGI Sequencing"/>
            <person name="King N."/>
            <person name="Westbrook M.J."/>
            <person name="Young S.L."/>
            <person name="Kuo A."/>
            <person name="Abedin M."/>
            <person name="Chapman J."/>
            <person name="Fairclough S."/>
            <person name="Hellsten U."/>
            <person name="Isogai Y."/>
            <person name="Letunic I."/>
            <person name="Marr M."/>
            <person name="Pincus D."/>
            <person name="Putnam N."/>
            <person name="Rokas A."/>
            <person name="Wright K.J."/>
            <person name="Zuzow R."/>
            <person name="Dirks W."/>
            <person name="Good M."/>
            <person name="Goodstein D."/>
            <person name="Lemons D."/>
            <person name="Li W."/>
            <person name="Lyons J.B."/>
            <person name="Morris A."/>
            <person name="Nichols S."/>
            <person name="Richter D.J."/>
            <person name="Salamov A."/>
            <person name="Bork P."/>
            <person name="Lim W.A."/>
            <person name="Manning G."/>
            <person name="Miller W.T."/>
            <person name="McGinnis W."/>
            <person name="Shapiro H."/>
            <person name="Tjian R."/>
            <person name="Grigoriev I.V."/>
            <person name="Rokhsar D."/>
        </authorList>
    </citation>
    <scope>NUCLEOTIDE SEQUENCE [LARGE SCALE GENOMIC DNA]</scope>
    <source>
        <strain evidence="7">MX1 / ATCC 50154</strain>
    </source>
</reference>
<dbReference type="InterPro" id="IPR033710">
    <property type="entry name" value="TBP_eukaryotic"/>
</dbReference>
<comment type="subcellular location">
    <subcellularLocation>
        <location evidence="1">Nucleus</location>
    </subcellularLocation>
</comment>
<evidence type="ECO:0000256" key="2">
    <source>
        <dbReference type="ARBA" id="ARBA00005560"/>
    </source>
</evidence>
<dbReference type="FunFam" id="3.30.310.10:FF:000002">
    <property type="entry name" value="TATA-box-binding protein 2"/>
    <property type="match status" value="1"/>
</dbReference>